<name>A0A6I4SL17_9SPHN</name>
<dbReference type="OrthoDB" id="7408536at2"/>
<dbReference type="RefSeq" id="WP_160597369.1">
    <property type="nucleotide sequence ID" value="NZ_WTYS01000001.1"/>
</dbReference>
<keyword evidence="2" id="KW-1185">Reference proteome</keyword>
<accession>A0A6I4SL17</accession>
<organism evidence="1 2">
    <name type="scientific">Pontixanthobacter gangjinensis</name>
    <dbReference type="NCBI Taxonomy" id="1028742"/>
    <lineage>
        <taxon>Bacteria</taxon>
        <taxon>Pseudomonadati</taxon>
        <taxon>Pseudomonadota</taxon>
        <taxon>Alphaproteobacteria</taxon>
        <taxon>Sphingomonadales</taxon>
        <taxon>Erythrobacteraceae</taxon>
        <taxon>Pontixanthobacter</taxon>
    </lineage>
</organism>
<sequence length="116" mass="12406">MNKSIHADALNIKKLIREAEALSDEAMMACAKLKQAMIAARQNPNVPIDTGQRAIMRLTHAEQQAMGMSTSLLRVHDELSKVARIYAGGEGGIPTDIPAAALSELAPSSELENALI</sequence>
<reference evidence="1 2" key="1">
    <citation type="submission" date="2019-12" db="EMBL/GenBank/DDBJ databases">
        <title>Genomic-based taxomic classification of the family Erythrobacteraceae.</title>
        <authorList>
            <person name="Xu L."/>
        </authorList>
    </citation>
    <scope>NUCLEOTIDE SEQUENCE [LARGE SCALE GENOMIC DNA]</scope>
    <source>
        <strain evidence="1 2">JCM 17802</strain>
    </source>
</reference>
<dbReference type="EMBL" id="WTYS01000001">
    <property type="protein sequence ID" value="MXO56138.1"/>
    <property type="molecule type" value="Genomic_DNA"/>
</dbReference>
<comment type="caution">
    <text evidence="1">The sequence shown here is derived from an EMBL/GenBank/DDBJ whole genome shotgun (WGS) entry which is preliminary data.</text>
</comment>
<dbReference type="AlphaFoldDB" id="A0A6I4SL17"/>
<evidence type="ECO:0000313" key="1">
    <source>
        <dbReference type="EMBL" id="MXO56138.1"/>
    </source>
</evidence>
<gene>
    <name evidence="1" type="ORF">GRI36_04505</name>
</gene>
<dbReference type="Proteomes" id="UP000468943">
    <property type="component" value="Unassembled WGS sequence"/>
</dbReference>
<protein>
    <submittedName>
        <fullName evidence="1">Uncharacterized protein</fullName>
    </submittedName>
</protein>
<evidence type="ECO:0000313" key="2">
    <source>
        <dbReference type="Proteomes" id="UP000468943"/>
    </source>
</evidence>
<proteinExistence type="predicted"/>